<evidence type="ECO:0000256" key="2">
    <source>
        <dbReference type="ARBA" id="ARBA00022679"/>
    </source>
</evidence>
<dbReference type="GO" id="GO:0080044">
    <property type="term" value="F:quercetin 7-O-glucosyltransferase activity"/>
    <property type="evidence" value="ECO:0007669"/>
    <property type="project" value="TreeGrafter"/>
</dbReference>
<dbReference type="SUPFAM" id="SSF53756">
    <property type="entry name" value="UDP-Glycosyltransferase/glycogen phosphorylase"/>
    <property type="match status" value="1"/>
</dbReference>
<evidence type="ECO:0000313" key="5">
    <source>
        <dbReference type="EMBL" id="OVA02049.1"/>
    </source>
</evidence>
<dbReference type="InterPro" id="IPR035595">
    <property type="entry name" value="UDP_glycos_trans_CS"/>
</dbReference>
<dbReference type="PANTHER" id="PTHR11926">
    <property type="entry name" value="GLUCOSYL/GLUCURONOSYL TRANSFERASES"/>
    <property type="match status" value="1"/>
</dbReference>
<dbReference type="AlphaFoldDB" id="A0A200PV08"/>
<sequence>MANSGEEKVVEHDHHHVLLVAFSSQGHLNPMLRLGKLLASKGLHVTLATTEVARQRMLKTTTTTTITTSSNNHICLKFFSDGLPLDYDRKNNLDYYMNTISTFGPLNLSKLIDNYFFINGSKFSCNINNQFVPWVVDVAVDHGIPCAMLWIQPCAFCAIYYCFYRESNQFPTVTDPDMTIELPGLPLLQSQDLPSFVLPCNPFRSLSKMFSQLFQGIGKLRWVLANSFYELEKDVVDSMNECTLSNNTHRSTGTVYNSSKTDEERRVGSENSNHSFLWVVKPAEHALGDVAGQLPPGFVEETKNRGLMVPWCPQTKVLMHPAISCFITHCGWNSTLEAVATGFPVIGFPQWTDQPANAKLIADVFKTGLRLRLDDHHKDGVLPLVTEEEVERCIKEAMDGPKAEELKKRAAEWKETARKAVAVGGSSDQNIQLFIDEMIG</sequence>
<comment type="similarity">
    <text evidence="1 3">Belongs to the UDP-glycosyltransferase family.</text>
</comment>
<dbReference type="GO" id="GO:0080043">
    <property type="term" value="F:quercetin 3-O-glucosyltransferase activity"/>
    <property type="evidence" value="ECO:0007669"/>
    <property type="project" value="TreeGrafter"/>
</dbReference>
<comment type="caution">
    <text evidence="5">The sequence shown here is derived from an EMBL/GenBank/DDBJ whole genome shotgun (WGS) entry which is preliminary data.</text>
</comment>
<dbReference type="EMBL" id="MVGT01003998">
    <property type="protein sequence ID" value="OVA02049.1"/>
    <property type="molecule type" value="Genomic_DNA"/>
</dbReference>
<accession>A0A200PV08</accession>
<dbReference type="OMA" id="MIAYPQW"/>
<dbReference type="Pfam" id="PF00201">
    <property type="entry name" value="UDPGT"/>
    <property type="match status" value="1"/>
</dbReference>
<dbReference type="Gene3D" id="3.40.50.2000">
    <property type="entry name" value="Glycogen Phosphorylase B"/>
    <property type="match status" value="2"/>
</dbReference>
<dbReference type="InterPro" id="IPR002213">
    <property type="entry name" value="UDP_glucos_trans"/>
</dbReference>
<name>A0A200PV08_MACCD</name>
<keyword evidence="2 3" id="KW-0808">Transferase</keyword>
<protein>
    <recommendedName>
        <fullName evidence="4">Glycosyltransferase</fullName>
        <ecNumber evidence="4">2.4.1.-</ecNumber>
    </recommendedName>
</protein>
<evidence type="ECO:0000256" key="4">
    <source>
        <dbReference type="RuleBase" id="RU362057"/>
    </source>
</evidence>
<dbReference type="EC" id="2.4.1.-" evidence="4"/>
<dbReference type="CDD" id="cd03784">
    <property type="entry name" value="GT1_Gtf-like"/>
    <property type="match status" value="1"/>
</dbReference>
<evidence type="ECO:0000313" key="6">
    <source>
        <dbReference type="Proteomes" id="UP000195402"/>
    </source>
</evidence>
<dbReference type="OrthoDB" id="5835829at2759"/>
<reference evidence="5 6" key="1">
    <citation type="journal article" date="2017" name="Mol. Plant">
        <title>The Genome of Medicinal Plant Macleaya cordata Provides New Insights into Benzylisoquinoline Alkaloids Metabolism.</title>
        <authorList>
            <person name="Liu X."/>
            <person name="Liu Y."/>
            <person name="Huang P."/>
            <person name="Ma Y."/>
            <person name="Qing Z."/>
            <person name="Tang Q."/>
            <person name="Cao H."/>
            <person name="Cheng P."/>
            <person name="Zheng Y."/>
            <person name="Yuan Z."/>
            <person name="Zhou Y."/>
            <person name="Liu J."/>
            <person name="Tang Z."/>
            <person name="Zhuo Y."/>
            <person name="Zhang Y."/>
            <person name="Yu L."/>
            <person name="Huang J."/>
            <person name="Yang P."/>
            <person name="Peng Q."/>
            <person name="Zhang J."/>
            <person name="Jiang W."/>
            <person name="Zhang Z."/>
            <person name="Lin K."/>
            <person name="Ro D.K."/>
            <person name="Chen X."/>
            <person name="Xiong X."/>
            <person name="Shang Y."/>
            <person name="Huang S."/>
            <person name="Zeng J."/>
        </authorList>
    </citation>
    <scope>NUCLEOTIDE SEQUENCE [LARGE SCALE GENOMIC DNA]</scope>
    <source>
        <strain evidence="6">cv. BLH2017</strain>
        <tissue evidence="5">Root</tissue>
    </source>
</reference>
<dbReference type="PANTHER" id="PTHR11926:SF1441">
    <property type="entry name" value="GLYCOSYLTRANSFERASE"/>
    <property type="match status" value="1"/>
</dbReference>
<dbReference type="InParanoid" id="A0A200PV08"/>
<dbReference type="Proteomes" id="UP000195402">
    <property type="component" value="Unassembled WGS sequence"/>
</dbReference>
<organism evidence="5 6">
    <name type="scientific">Macleaya cordata</name>
    <name type="common">Five-seeded plume-poppy</name>
    <name type="synonym">Bocconia cordata</name>
    <dbReference type="NCBI Taxonomy" id="56857"/>
    <lineage>
        <taxon>Eukaryota</taxon>
        <taxon>Viridiplantae</taxon>
        <taxon>Streptophyta</taxon>
        <taxon>Embryophyta</taxon>
        <taxon>Tracheophyta</taxon>
        <taxon>Spermatophyta</taxon>
        <taxon>Magnoliopsida</taxon>
        <taxon>Ranunculales</taxon>
        <taxon>Papaveraceae</taxon>
        <taxon>Papaveroideae</taxon>
        <taxon>Macleaya</taxon>
    </lineage>
</organism>
<keyword evidence="3" id="KW-0328">Glycosyltransferase</keyword>
<dbReference type="PROSITE" id="PS00375">
    <property type="entry name" value="UDPGT"/>
    <property type="match status" value="1"/>
</dbReference>
<dbReference type="STRING" id="56857.A0A200PV08"/>
<evidence type="ECO:0000256" key="3">
    <source>
        <dbReference type="RuleBase" id="RU003718"/>
    </source>
</evidence>
<proteinExistence type="inferred from homology"/>
<evidence type="ECO:0000256" key="1">
    <source>
        <dbReference type="ARBA" id="ARBA00009995"/>
    </source>
</evidence>
<keyword evidence="6" id="KW-1185">Reference proteome</keyword>
<gene>
    <name evidence="5" type="ORF">BVC80_8963g18</name>
</gene>